<evidence type="ECO:0000313" key="1">
    <source>
        <dbReference type="EMBL" id="HIW86282.1"/>
    </source>
</evidence>
<gene>
    <name evidence="1" type="ORF">IAA48_07295</name>
</gene>
<dbReference type="Proteomes" id="UP000824205">
    <property type="component" value="Unassembled WGS sequence"/>
</dbReference>
<comment type="caution">
    <text evidence="1">The sequence shown here is derived from an EMBL/GenBank/DDBJ whole genome shotgun (WGS) entry which is preliminary data.</text>
</comment>
<organism evidence="1 2">
    <name type="scientific">Candidatus Eubacterium faecipullorum</name>
    <dbReference type="NCBI Taxonomy" id="2838571"/>
    <lineage>
        <taxon>Bacteria</taxon>
        <taxon>Bacillati</taxon>
        <taxon>Bacillota</taxon>
        <taxon>Clostridia</taxon>
        <taxon>Eubacteriales</taxon>
        <taxon>Eubacteriaceae</taxon>
        <taxon>Eubacterium</taxon>
    </lineage>
</organism>
<dbReference type="PANTHER" id="PTHR34986">
    <property type="entry name" value="EVOLVED BETA-GALACTOSIDASE SUBUNIT BETA"/>
    <property type="match status" value="1"/>
</dbReference>
<dbReference type="InterPro" id="IPR037012">
    <property type="entry name" value="NanQ/TabA/YiaL_sf"/>
</dbReference>
<protein>
    <submittedName>
        <fullName evidence="1">YhcH/YjgK/YiaL family protein</fullName>
    </submittedName>
</protein>
<reference evidence="1" key="1">
    <citation type="journal article" date="2021" name="PeerJ">
        <title>Extensive microbial diversity within the chicken gut microbiome revealed by metagenomics and culture.</title>
        <authorList>
            <person name="Gilroy R."/>
            <person name="Ravi A."/>
            <person name="Getino M."/>
            <person name="Pursley I."/>
            <person name="Horton D.L."/>
            <person name="Alikhan N.F."/>
            <person name="Baker D."/>
            <person name="Gharbi K."/>
            <person name="Hall N."/>
            <person name="Watson M."/>
            <person name="Adriaenssens E.M."/>
            <person name="Foster-Nyarko E."/>
            <person name="Jarju S."/>
            <person name="Secka A."/>
            <person name="Antonio M."/>
            <person name="Oren A."/>
            <person name="Chaudhuri R.R."/>
            <person name="La Ragione R."/>
            <person name="Hildebrand F."/>
            <person name="Pallen M.J."/>
        </authorList>
    </citation>
    <scope>NUCLEOTIDE SEQUENCE</scope>
    <source>
        <strain evidence="1">421</strain>
    </source>
</reference>
<name>A0A9D1REU3_9FIRM</name>
<sequence>MLFDKAQNMATYYESAPRLEFCVEFLKRFEEEALPDGEYEIDGERVFANIQTYRTKQQDDTCRFEAHRKYVDVQYIVSGMEKIRVAKLGDLKLTEERYSKGQDIAFYEGEPRLDFVLTKGTFLMLYPQDAHMPGLSVEKDSTVRKIVFKLAVPFSGRNIS</sequence>
<dbReference type="NCBIfam" id="TIGR00022">
    <property type="entry name" value="YhcH/YjgK/YiaL family protein"/>
    <property type="match status" value="1"/>
</dbReference>
<dbReference type="AlphaFoldDB" id="A0A9D1REU3"/>
<dbReference type="Gene3D" id="2.60.120.370">
    <property type="entry name" value="YhcH/YjgK/YiaL"/>
    <property type="match status" value="1"/>
</dbReference>
<accession>A0A9D1REU3</accession>
<dbReference type="PANTHER" id="PTHR34986:SF1">
    <property type="entry name" value="PROTEIN YIAL"/>
    <property type="match status" value="1"/>
</dbReference>
<dbReference type="EMBL" id="DXGE01000032">
    <property type="protein sequence ID" value="HIW86282.1"/>
    <property type="molecule type" value="Genomic_DNA"/>
</dbReference>
<dbReference type="SUPFAM" id="SSF51197">
    <property type="entry name" value="Clavaminate synthase-like"/>
    <property type="match status" value="1"/>
</dbReference>
<dbReference type="Pfam" id="PF04074">
    <property type="entry name" value="DUF386"/>
    <property type="match status" value="1"/>
</dbReference>
<proteinExistence type="predicted"/>
<evidence type="ECO:0000313" key="2">
    <source>
        <dbReference type="Proteomes" id="UP000824205"/>
    </source>
</evidence>
<dbReference type="GO" id="GO:0005829">
    <property type="term" value="C:cytosol"/>
    <property type="evidence" value="ECO:0007669"/>
    <property type="project" value="TreeGrafter"/>
</dbReference>
<dbReference type="InterPro" id="IPR004375">
    <property type="entry name" value="NanQ/TabA/YiaL"/>
</dbReference>
<reference evidence="1" key="2">
    <citation type="submission" date="2021-04" db="EMBL/GenBank/DDBJ databases">
        <authorList>
            <person name="Gilroy R."/>
        </authorList>
    </citation>
    <scope>NUCLEOTIDE SEQUENCE</scope>
    <source>
        <strain evidence="1">421</strain>
    </source>
</reference>